<feature type="region of interest" description="Disordered" evidence="4">
    <location>
        <begin position="1"/>
        <end position="27"/>
    </location>
</feature>
<feature type="region of interest" description="Disordered" evidence="4">
    <location>
        <begin position="50"/>
        <end position="69"/>
    </location>
</feature>
<accession>A0ABQ9EVF0</accession>
<dbReference type="PANTHER" id="PTHR46680">
    <property type="entry name" value="NF-KAPPA-B INHIBITOR ALPHA"/>
    <property type="match status" value="1"/>
</dbReference>
<organism evidence="5 6">
    <name type="scientific">Tegillarca granosa</name>
    <name type="common">Malaysian cockle</name>
    <name type="synonym">Anadara granosa</name>
    <dbReference type="NCBI Taxonomy" id="220873"/>
    <lineage>
        <taxon>Eukaryota</taxon>
        <taxon>Metazoa</taxon>
        <taxon>Spiralia</taxon>
        <taxon>Lophotrochozoa</taxon>
        <taxon>Mollusca</taxon>
        <taxon>Bivalvia</taxon>
        <taxon>Autobranchia</taxon>
        <taxon>Pteriomorphia</taxon>
        <taxon>Arcoida</taxon>
        <taxon>Arcoidea</taxon>
        <taxon>Arcidae</taxon>
        <taxon>Tegillarca</taxon>
    </lineage>
</organism>
<evidence type="ECO:0000256" key="1">
    <source>
        <dbReference type="ARBA" id="ARBA00022737"/>
    </source>
</evidence>
<evidence type="ECO:0000256" key="3">
    <source>
        <dbReference type="PROSITE-ProRule" id="PRU00023"/>
    </source>
</evidence>
<keyword evidence="6" id="KW-1185">Reference proteome</keyword>
<dbReference type="Pfam" id="PF13637">
    <property type="entry name" value="Ank_4"/>
    <property type="match status" value="1"/>
</dbReference>
<feature type="repeat" description="ANK" evidence="3">
    <location>
        <begin position="247"/>
        <end position="279"/>
    </location>
</feature>
<dbReference type="PRINTS" id="PR01415">
    <property type="entry name" value="ANKYRIN"/>
</dbReference>
<feature type="repeat" description="ANK" evidence="3">
    <location>
        <begin position="196"/>
        <end position="218"/>
    </location>
</feature>
<comment type="caution">
    <text evidence="5">The sequence shown here is derived from an EMBL/GenBank/DDBJ whole genome shotgun (WGS) entry which is preliminary data.</text>
</comment>
<dbReference type="Proteomes" id="UP001217089">
    <property type="component" value="Unassembled WGS sequence"/>
</dbReference>
<dbReference type="PROSITE" id="PS50297">
    <property type="entry name" value="ANK_REP_REGION"/>
    <property type="match status" value="4"/>
</dbReference>
<feature type="repeat" description="ANK" evidence="3">
    <location>
        <begin position="163"/>
        <end position="195"/>
    </location>
</feature>
<feature type="compositionally biased region" description="Basic and acidic residues" evidence="4">
    <location>
        <begin position="55"/>
        <end position="64"/>
    </location>
</feature>
<dbReference type="Gene3D" id="1.25.40.20">
    <property type="entry name" value="Ankyrin repeat-containing domain"/>
    <property type="match status" value="1"/>
</dbReference>
<dbReference type="InterPro" id="IPR051070">
    <property type="entry name" value="NF-kappa-B_inhibitor"/>
</dbReference>
<dbReference type="PANTHER" id="PTHR46680:SF3">
    <property type="entry name" value="NF-KAPPA-B INHIBITOR CACTUS"/>
    <property type="match status" value="1"/>
</dbReference>
<keyword evidence="2 3" id="KW-0040">ANK repeat</keyword>
<keyword evidence="1" id="KW-0677">Repeat</keyword>
<dbReference type="SUPFAM" id="SSF48403">
    <property type="entry name" value="Ankyrin repeat"/>
    <property type="match status" value="1"/>
</dbReference>
<name>A0ABQ9EVF0_TEGGR</name>
<dbReference type="InterPro" id="IPR036770">
    <property type="entry name" value="Ankyrin_rpt-contain_sf"/>
</dbReference>
<evidence type="ECO:0000313" key="6">
    <source>
        <dbReference type="Proteomes" id="UP001217089"/>
    </source>
</evidence>
<feature type="compositionally biased region" description="Acidic residues" evidence="4">
    <location>
        <begin position="344"/>
        <end position="358"/>
    </location>
</feature>
<evidence type="ECO:0008006" key="7">
    <source>
        <dbReference type="Google" id="ProtNLM"/>
    </source>
</evidence>
<protein>
    <recommendedName>
        <fullName evidence="7">NF-kappa-B inhibitor cactus</fullName>
    </recommendedName>
</protein>
<dbReference type="Pfam" id="PF12796">
    <property type="entry name" value="Ank_2"/>
    <property type="match status" value="1"/>
</dbReference>
<evidence type="ECO:0000256" key="2">
    <source>
        <dbReference type="ARBA" id="ARBA00023043"/>
    </source>
</evidence>
<dbReference type="SMART" id="SM00248">
    <property type="entry name" value="ANK"/>
    <property type="match status" value="6"/>
</dbReference>
<dbReference type="InterPro" id="IPR002110">
    <property type="entry name" value="Ankyrin_rpt"/>
</dbReference>
<reference evidence="5 6" key="1">
    <citation type="submission" date="2022-12" db="EMBL/GenBank/DDBJ databases">
        <title>Chromosome-level genome of Tegillarca granosa.</title>
        <authorList>
            <person name="Kim J."/>
        </authorList>
    </citation>
    <scope>NUCLEOTIDE SEQUENCE [LARGE SCALE GENOMIC DNA]</scope>
    <source>
        <strain evidence="5">Teg-2019</strain>
        <tissue evidence="5">Adductor muscle</tissue>
    </source>
</reference>
<feature type="repeat" description="ANK" evidence="3">
    <location>
        <begin position="281"/>
        <end position="302"/>
    </location>
</feature>
<evidence type="ECO:0000256" key="4">
    <source>
        <dbReference type="SAM" id="MobiDB-lite"/>
    </source>
</evidence>
<gene>
    <name evidence="5" type="ORF">KUTeg_013903</name>
</gene>
<dbReference type="PROSITE" id="PS50088">
    <property type="entry name" value="ANK_REPEAT"/>
    <property type="match status" value="4"/>
</dbReference>
<dbReference type="EMBL" id="JARBDR010000657">
    <property type="protein sequence ID" value="KAJ8309029.1"/>
    <property type="molecule type" value="Genomic_DNA"/>
</dbReference>
<evidence type="ECO:0000313" key="5">
    <source>
        <dbReference type="EMBL" id="KAJ8309029.1"/>
    </source>
</evidence>
<proteinExistence type="predicted"/>
<feature type="region of interest" description="Disordered" evidence="4">
    <location>
        <begin position="343"/>
        <end position="371"/>
    </location>
</feature>
<sequence>MESRHITDLQEDGDLEVDSAPTAERFRSFPLKDLTHDKCDSGVDSYNSLLSSHDSGLKSEDRLPEPTVSDVGRTFQSLNIESKDNERLNSTDEGYCDSLNEKSEPVAEFEKPKQNNEVVQIFSQDNDGDSQLHMAIIQLLSTVALYFISKAPHFVWLNLKNDLQQTPLHLAVITRLKDVVRRLVVGGAFIDARDHKGDTPLHIASREGFDDIAVALLEPVKREEVKENHYEIPYQMIPQELEARNYEGQTCLHLAAEGSHLPVLELLLSKGANVNAQDGKSGRSALHYAAETGNMVLLEFLLMHPRINVNARTYGGFTPAMLAQGRGHQHVINRLVNAGAYEPETVDESDSEEEMESYDDFHIGGQRVYTS</sequence>